<sequence>MDLKETSCDNLDYDYKRLINEFPERVLDWENINNHLFPFAHHLIQESLIDDLKLLTNKIPSALQQLTQYDESVLYSALKFENYDIARYLIQLDPSQTLLFFYGFAKGGQSPLTIACDTFRCPGDVISKLLKNGPTYKRDELKLALYNGVKARNVDAIILLLEHDLSLLNEKYEEESGKHLMHLSFEGKLNQDKIFDYLWQNYRDQIDWSNTLLHSAVAWSELEIVKYCCEELNINIRIKNHDNENPLKAAVYRASLGQWELFCDKISYLTERTFKPPHGNFCFEAVADLFNLTSLHRHIIQDFLATFNDDEPYTGFGEVQPYFICIFLHDKAVVYPEQQTRRREIIHELGNCSKKIMYDLNHDFTSLLNVIRTLQKVPGFTIDSSEFCDYAGIIYYELFLFPPDKVFKDSRFKRRLLDFYTEFNSLGLINFDDIIDINICHILFHKTTQYSDKEMLVNSEIFRTQLQLANSISIRPKGMLSNIYNSNEFRLIQNFLGQNDYNRVCCGKDIMSLKLMCRESCRKAIFNKNVRGKYREVVIKSLGLPKVLVTFLQFKD</sequence>
<reference evidence="1" key="1">
    <citation type="submission" date="2018-07" db="EMBL/GenBank/DDBJ databases">
        <authorList>
            <person name="Quirk P.G."/>
            <person name="Krulwich T.A."/>
        </authorList>
    </citation>
    <scope>NUCLEOTIDE SEQUENCE</scope>
</reference>
<dbReference type="SMART" id="SM00248">
    <property type="entry name" value="ANK"/>
    <property type="match status" value="4"/>
</dbReference>
<dbReference type="EMBL" id="UFQT01000101">
    <property type="protein sequence ID" value="SSX19974.1"/>
    <property type="molecule type" value="Genomic_DNA"/>
</dbReference>
<dbReference type="InterPro" id="IPR002110">
    <property type="entry name" value="Ankyrin_rpt"/>
</dbReference>
<dbReference type="InterPro" id="IPR036770">
    <property type="entry name" value="Ankyrin_rpt-contain_sf"/>
</dbReference>
<evidence type="ECO:0000313" key="1">
    <source>
        <dbReference type="EMBL" id="SSX19974.1"/>
    </source>
</evidence>
<dbReference type="AlphaFoldDB" id="A0A336LPC3"/>
<organism evidence="1">
    <name type="scientific">Culicoides sonorensis</name>
    <name type="common">Biting midge</name>
    <dbReference type="NCBI Taxonomy" id="179676"/>
    <lineage>
        <taxon>Eukaryota</taxon>
        <taxon>Metazoa</taxon>
        <taxon>Ecdysozoa</taxon>
        <taxon>Arthropoda</taxon>
        <taxon>Hexapoda</taxon>
        <taxon>Insecta</taxon>
        <taxon>Pterygota</taxon>
        <taxon>Neoptera</taxon>
        <taxon>Endopterygota</taxon>
        <taxon>Diptera</taxon>
        <taxon>Nematocera</taxon>
        <taxon>Chironomoidea</taxon>
        <taxon>Ceratopogonidae</taxon>
        <taxon>Ceratopogoninae</taxon>
        <taxon>Culicoides</taxon>
        <taxon>Monoculicoides</taxon>
    </lineage>
</organism>
<protein>
    <submittedName>
        <fullName evidence="1">CSON000140 protein</fullName>
    </submittedName>
</protein>
<accession>A0A336LPC3</accession>
<proteinExistence type="predicted"/>
<dbReference type="Gene3D" id="1.25.40.20">
    <property type="entry name" value="Ankyrin repeat-containing domain"/>
    <property type="match status" value="1"/>
</dbReference>
<gene>
    <name evidence="1" type="primary">CSON000140</name>
</gene>
<dbReference type="VEuPathDB" id="VectorBase:CSON000140"/>
<dbReference type="SUPFAM" id="SSF48403">
    <property type="entry name" value="Ankyrin repeat"/>
    <property type="match status" value="1"/>
</dbReference>
<name>A0A336LPC3_CULSO</name>